<dbReference type="EMBL" id="CP073355">
    <property type="protein sequence ID" value="URA10584.1"/>
    <property type="molecule type" value="Genomic_DNA"/>
</dbReference>
<reference evidence="1" key="1">
    <citation type="submission" date="2021-04" db="EMBL/GenBank/DDBJ databases">
        <authorList>
            <person name="Postec A."/>
        </authorList>
    </citation>
    <scope>NUCLEOTIDE SEQUENCE</scope>
    <source>
        <strain evidence="1">F1F22</strain>
    </source>
</reference>
<reference evidence="1" key="2">
    <citation type="submission" date="2022-06" db="EMBL/GenBank/DDBJ databases">
        <title>Thermospira aquatica gen. nov., sp. nov.</title>
        <authorList>
            <person name="Ben Ali Gam Z."/>
            <person name="Labat M."/>
        </authorList>
    </citation>
    <scope>NUCLEOTIDE SEQUENCE</scope>
    <source>
        <strain evidence="1">F1F22</strain>
    </source>
</reference>
<keyword evidence="2" id="KW-1185">Reference proteome</keyword>
<dbReference type="AlphaFoldDB" id="A0AAX3BEU0"/>
<evidence type="ECO:0000313" key="1">
    <source>
        <dbReference type="EMBL" id="URA10584.1"/>
    </source>
</evidence>
<organism evidence="1 2">
    <name type="scientific">Thermospira aquatica</name>
    <dbReference type="NCBI Taxonomy" id="2828656"/>
    <lineage>
        <taxon>Bacteria</taxon>
        <taxon>Pseudomonadati</taxon>
        <taxon>Spirochaetota</taxon>
        <taxon>Spirochaetia</taxon>
        <taxon>Brevinematales</taxon>
        <taxon>Thermospiraceae</taxon>
        <taxon>Thermospira</taxon>
    </lineage>
</organism>
<name>A0AAX3BEU0_9SPIR</name>
<dbReference type="RefSeq" id="WP_271435710.1">
    <property type="nucleotide sequence ID" value="NZ_CP073355.1"/>
</dbReference>
<dbReference type="KEGG" id="taqu:KDW03_01925"/>
<proteinExistence type="predicted"/>
<protein>
    <submittedName>
        <fullName evidence="1">Uncharacterized protein</fullName>
    </submittedName>
</protein>
<sequence length="67" mass="8166">MMVSKIANGKVYVYSAGEDGTREIMLESFEKWALHPDKKNPEISYNPVYEYRQIDWRELFKRYRYKP</sequence>
<dbReference type="Proteomes" id="UP001056539">
    <property type="component" value="Chromosome"/>
</dbReference>
<accession>A0AAX3BEU0</accession>
<evidence type="ECO:0000313" key="2">
    <source>
        <dbReference type="Proteomes" id="UP001056539"/>
    </source>
</evidence>
<gene>
    <name evidence="1" type="ORF">KDW03_01925</name>
</gene>